<dbReference type="OrthoDB" id="5969911at2"/>
<keyword evidence="3" id="KW-1185">Reference proteome</keyword>
<dbReference type="Pfam" id="PF06259">
    <property type="entry name" value="Abhydrolase_8"/>
    <property type="match status" value="1"/>
</dbReference>
<dbReference type="Proteomes" id="UP000034838">
    <property type="component" value="Unassembled WGS sequence"/>
</dbReference>
<gene>
    <name evidence="2" type="ORF">VT52_031595</name>
</gene>
<evidence type="ECO:0000259" key="1">
    <source>
        <dbReference type="Pfam" id="PF06259"/>
    </source>
</evidence>
<accession>A0A1J4PUU8</accession>
<name>A0A1J4PUU8_9ACTN</name>
<dbReference type="AlphaFoldDB" id="A0A1J4PUU8"/>
<organism evidence="2 3">
    <name type="scientific">Streptomyces malaysiense</name>
    <dbReference type="NCBI Taxonomy" id="1428626"/>
    <lineage>
        <taxon>Bacteria</taxon>
        <taxon>Bacillati</taxon>
        <taxon>Actinomycetota</taxon>
        <taxon>Actinomycetes</taxon>
        <taxon>Kitasatosporales</taxon>
        <taxon>Streptomycetaceae</taxon>
        <taxon>Streptomyces</taxon>
    </lineage>
</organism>
<evidence type="ECO:0000313" key="2">
    <source>
        <dbReference type="EMBL" id="OIK23608.1"/>
    </source>
</evidence>
<sequence length="598" mass="63716">MPRWRQLRDAKLTEYENAADGWTMVSNRADAARIRTEQEMAGPLRATQKGEAQTSAERDLTRLSRNYQYIYGECGLVRTTLSALASELSGAQKKLKQALDDAAGLKFTVNEDGSVEYPRSTELPMAPGTSLGSGVAKPGAPVPYLPGAGEANGDPDKGKAEDIAERISQAVNSAVEIDNRYARILRELKAPDGLAVTDDMLVDEARDMGDVQKAVGPHLDKGGIPHGKSPADNRKWWDGLAQEQREEYATLYPAEIGALDGLPSVVRDSANRIVLDEAQAQVKHDLAALGPDPPRTILDAGGRTHSNPEWNIWNAKGGTRFQNQLKGMAAVESRFDQTGVDGLPPAYLLGFDLKGNGHVVLANGDPDTADNTAVYVPGTKSKLAGAGGDIGRMMRVWKEASSMSVGQSTSTITWIGYDAPQSIAPEAMEKHWAYEGAPRLDNFLDGLQTAQGGPDASHTTVIGHSYGSTTVGAASKAPGHFAADDIVVAGSPGMLVGDASDLDVGRKHVWSEAAGDDAVPLGGKIAHLGGYKWGVQTWDGIPYDAGPIQTVPSDEAFGAHRMHVDTSGHSGYWDEGSDSLKNQAAVVVGRYDKVREDN</sequence>
<feature type="domain" description="DUF1023" evidence="1">
    <location>
        <begin position="354"/>
        <end position="519"/>
    </location>
</feature>
<dbReference type="RefSeq" id="WP_046419803.1">
    <property type="nucleotide sequence ID" value="NZ_LBDA02000095.1"/>
</dbReference>
<comment type="caution">
    <text evidence="2">The sequence shown here is derived from an EMBL/GenBank/DDBJ whole genome shotgun (WGS) entry which is preliminary data.</text>
</comment>
<proteinExistence type="predicted"/>
<evidence type="ECO:0000313" key="3">
    <source>
        <dbReference type="Proteomes" id="UP000034838"/>
    </source>
</evidence>
<dbReference type="EMBL" id="LBDA02000095">
    <property type="protein sequence ID" value="OIK23608.1"/>
    <property type="molecule type" value="Genomic_DNA"/>
</dbReference>
<dbReference type="InterPro" id="IPR010427">
    <property type="entry name" value="DUF1023"/>
</dbReference>
<protein>
    <recommendedName>
        <fullName evidence="1">DUF1023 domain-containing protein</fullName>
    </recommendedName>
</protein>
<reference evidence="2" key="1">
    <citation type="submission" date="2016-10" db="EMBL/GenBank/DDBJ databases">
        <title>Genome sequence of Streptomyces malaysiense MUSC 136.</title>
        <authorList>
            <person name="Lee L.-H."/>
            <person name="Ser H.-L."/>
        </authorList>
    </citation>
    <scope>NUCLEOTIDE SEQUENCE [LARGE SCALE GENOMIC DNA]</scope>
    <source>
        <strain evidence="2">MUSC 136</strain>
    </source>
</reference>